<dbReference type="HOGENOM" id="CLU_3101712_0_0_9"/>
<reference evidence="2" key="1">
    <citation type="submission" date="2011-06" db="EMBL/GenBank/DDBJ databases">
        <title>Complete genome sequence of Paenibacillus mucilaginosus KNP414.</title>
        <authorList>
            <person name="Wang J."/>
            <person name="Hu S."/>
            <person name="Hu X."/>
            <person name="Zhang B."/>
            <person name="Dong D."/>
            <person name="Zhang S."/>
            <person name="Zhao K."/>
            <person name="Wu D."/>
        </authorList>
    </citation>
    <scope>NUCLEOTIDE SEQUENCE [LARGE SCALE GENOMIC DNA]</scope>
    <source>
        <strain evidence="2">KNP414</strain>
    </source>
</reference>
<evidence type="ECO:0000313" key="1">
    <source>
        <dbReference type="EMBL" id="AEI46244.1"/>
    </source>
</evidence>
<protein>
    <submittedName>
        <fullName evidence="1">Uncharacterized protein</fullName>
    </submittedName>
</protein>
<proteinExistence type="predicted"/>
<dbReference type="Proteomes" id="UP000006620">
    <property type="component" value="Chromosome"/>
</dbReference>
<sequence>MLGCCHSASLLCSCYVLVRSGRGIGCRLGRKNTKRLSLQGRSRSFGDRTKP</sequence>
<evidence type="ECO:0000313" key="2">
    <source>
        <dbReference type="Proteomes" id="UP000006620"/>
    </source>
</evidence>
<name>F8FGU3_PAEMK</name>
<dbReference type="PATRIC" id="fig|1036673.3.peg.7233"/>
<accession>F8FGU3</accession>
<dbReference type="EMBL" id="CP002869">
    <property type="protein sequence ID" value="AEI46244.1"/>
    <property type="molecule type" value="Genomic_DNA"/>
</dbReference>
<gene>
    <name evidence="1" type="ordered locus">KNP414_07758</name>
</gene>
<reference evidence="1 2" key="2">
    <citation type="journal article" date="2013" name="Genome Announc.">
        <title>Genome Sequence of Growth-Improving Paenibacillus mucilaginosus Strain KNP414.</title>
        <authorList>
            <person name="Lu J.J."/>
            <person name="Wang J.F."/>
            <person name="Hu X.F."/>
        </authorList>
    </citation>
    <scope>NUCLEOTIDE SEQUENCE [LARGE SCALE GENOMIC DNA]</scope>
    <source>
        <strain evidence="1 2">KNP414</strain>
    </source>
</reference>
<dbReference type="KEGG" id="pms:KNP414_07758"/>
<organism evidence="1 2">
    <name type="scientific">Paenibacillus mucilaginosus (strain KNP414)</name>
    <dbReference type="NCBI Taxonomy" id="1036673"/>
    <lineage>
        <taxon>Bacteria</taxon>
        <taxon>Bacillati</taxon>
        <taxon>Bacillota</taxon>
        <taxon>Bacilli</taxon>
        <taxon>Bacillales</taxon>
        <taxon>Paenibacillaceae</taxon>
        <taxon>Paenibacillus</taxon>
    </lineage>
</organism>
<dbReference type="AlphaFoldDB" id="F8FGU3"/>